<gene>
    <name evidence="9" type="ORF">SCLCIDRAFT_136064</name>
</gene>
<comment type="subcellular location">
    <subcellularLocation>
        <location evidence="1">Nucleus</location>
    </subcellularLocation>
</comment>
<feature type="compositionally biased region" description="Pro residues" evidence="7">
    <location>
        <begin position="270"/>
        <end position="305"/>
    </location>
</feature>
<dbReference type="InterPro" id="IPR013087">
    <property type="entry name" value="Znf_C2H2_type"/>
</dbReference>
<dbReference type="EMBL" id="KN822147">
    <property type="protein sequence ID" value="KIM54768.1"/>
    <property type="molecule type" value="Genomic_DNA"/>
</dbReference>
<dbReference type="PROSITE" id="PS00028">
    <property type="entry name" value="ZINC_FINGER_C2H2_1"/>
    <property type="match status" value="1"/>
</dbReference>
<evidence type="ECO:0000256" key="1">
    <source>
        <dbReference type="ARBA" id="ARBA00004123"/>
    </source>
</evidence>
<evidence type="ECO:0000256" key="4">
    <source>
        <dbReference type="ARBA" id="ARBA00022833"/>
    </source>
</evidence>
<feature type="region of interest" description="Disordered" evidence="7">
    <location>
        <begin position="242"/>
        <end position="310"/>
    </location>
</feature>
<dbReference type="CDD" id="cd20908">
    <property type="entry name" value="SUF4-like"/>
    <property type="match status" value="1"/>
</dbReference>
<dbReference type="STRING" id="1036808.A0A0C2YYT7"/>
<proteinExistence type="predicted"/>
<reference evidence="9 10" key="1">
    <citation type="submission" date="2014-04" db="EMBL/GenBank/DDBJ databases">
        <authorList>
            <consortium name="DOE Joint Genome Institute"/>
            <person name="Kuo A."/>
            <person name="Kohler A."/>
            <person name="Nagy L.G."/>
            <person name="Floudas D."/>
            <person name="Copeland A."/>
            <person name="Barry K.W."/>
            <person name="Cichocki N."/>
            <person name="Veneault-Fourrey C."/>
            <person name="LaButti K."/>
            <person name="Lindquist E.A."/>
            <person name="Lipzen A."/>
            <person name="Lundell T."/>
            <person name="Morin E."/>
            <person name="Murat C."/>
            <person name="Sun H."/>
            <person name="Tunlid A."/>
            <person name="Henrissat B."/>
            <person name="Grigoriev I.V."/>
            <person name="Hibbett D.S."/>
            <person name="Martin F."/>
            <person name="Nordberg H.P."/>
            <person name="Cantor M.N."/>
            <person name="Hua S.X."/>
        </authorList>
    </citation>
    <scope>NUCLEOTIDE SEQUENCE [LARGE SCALE GENOMIC DNA]</scope>
    <source>
        <strain evidence="9 10">Foug A</strain>
    </source>
</reference>
<evidence type="ECO:0000256" key="6">
    <source>
        <dbReference type="PROSITE-ProRule" id="PRU00042"/>
    </source>
</evidence>
<evidence type="ECO:0000256" key="2">
    <source>
        <dbReference type="ARBA" id="ARBA00022723"/>
    </source>
</evidence>
<dbReference type="HOGENOM" id="CLU_037132_4_1_1"/>
<dbReference type="PROSITE" id="PS50157">
    <property type="entry name" value="ZINC_FINGER_C2H2_2"/>
    <property type="match status" value="1"/>
</dbReference>
<sequence length="379" mass="40342">MAKKKNKQILRPWCWYCEREFEDEKVLMQHQKAKHFKCGMCPRRLNTAGGLAVHIQQVHKLEPENLPRIENALPGRDGYEVEIFGMEGIPAPDVADYKRRKEIELGLAAGSISQPQAKRPKVDNKPLSEEELRAQLAAHKALMGGSSDAPAPAPEATAAVYNAAPTAYAPPTPGVPPPGTSPPPCLPGMASTPFMPGIPPQAFPGAPPPMPPFPGMPGFPPGPPLHGFPLPPPGMMPPPGMLPPGMPFPPGASHPPLPPPTFVPASSGSPFPPTPANGTPTPAPPAAGPPQPPLTAPSPPPPLVLPNPALEQKYGPFKKKTDLKYADPNFSPEEKRARAEKYYFPQNVTNTVAAIQDQAALGGADETRGKKRARAEDFL</sequence>
<protein>
    <recommendedName>
        <fullName evidence="8">C2H2-type domain-containing protein</fullName>
    </recommendedName>
</protein>
<dbReference type="GO" id="GO:0008270">
    <property type="term" value="F:zinc ion binding"/>
    <property type="evidence" value="ECO:0007669"/>
    <property type="project" value="UniProtKB-KW"/>
</dbReference>
<dbReference type="AlphaFoldDB" id="A0A0C2YYT7"/>
<dbReference type="PANTHER" id="PTHR23215">
    <property type="entry name" value="ZINC FINGER PROTEIN 207"/>
    <property type="match status" value="1"/>
</dbReference>
<evidence type="ECO:0000313" key="10">
    <source>
        <dbReference type="Proteomes" id="UP000053989"/>
    </source>
</evidence>
<feature type="domain" description="C2H2-type" evidence="8">
    <location>
        <begin position="36"/>
        <end position="64"/>
    </location>
</feature>
<evidence type="ECO:0000256" key="7">
    <source>
        <dbReference type="SAM" id="MobiDB-lite"/>
    </source>
</evidence>
<feature type="compositionally biased region" description="Pro residues" evidence="7">
    <location>
        <begin position="242"/>
        <end position="262"/>
    </location>
</feature>
<evidence type="ECO:0000256" key="5">
    <source>
        <dbReference type="ARBA" id="ARBA00023242"/>
    </source>
</evidence>
<dbReference type="GO" id="GO:0005634">
    <property type="term" value="C:nucleus"/>
    <property type="evidence" value="ECO:0007669"/>
    <property type="project" value="UniProtKB-SubCell"/>
</dbReference>
<keyword evidence="4" id="KW-0862">Zinc</keyword>
<keyword evidence="5" id="KW-0539">Nucleus</keyword>
<organism evidence="9 10">
    <name type="scientific">Scleroderma citrinum Foug A</name>
    <dbReference type="NCBI Taxonomy" id="1036808"/>
    <lineage>
        <taxon>Eukaryota</taxon>
        <taxon>Fungi</taxon>
        <taxon>Dikarya</taxon>
        <taxon>Basidiomycota</taxon>
        <taxon>Agaricomycotina</taxon>
        <taxon>Agaricomycetes</taxon>
        <taxon>Agaricomycetidae</taxon>
        <taxon>Boletales</taxon>
        <taxon>Sclerodermatineae</taxon>
        <taxon>Sclerodermataceae</taxon>
        <taxon>Scleroderma</taxon>
    </lineage>
</organism>
<evidence type="ECO:0000256" key="3">
    <source>
        <dbReference type="ARBA" id="ARBA00022771"/>
    </source>
</evidence>
<dbReference type="SMART" id="SM00355">
    <property type="entry name" value="ZnF_C2H2"/>
    <property type="match status" value="2"/>
</dbReference>
<name>A0A0C2YYT7_9AGAM</name>
<dbReference type="PANTHER" id="PTHR23215:SF0">
    <property type="entry name" value="BUB3-INTERACTING AND GLEBS MOTIF-CONTAINING PROTEIN ZNF207"/>
    <property type="match status" value="1"/>
</dbReference>
<evidence type="ECO:0000259" key="8">
    <source>
        <dbReference type="PROSITE" id="PS50157"/>
    </source>
</evidence>
<dbReference type="OrthoDB" id="1306014at2759"/>
<reference evidence="10" key="2">
    <citation type="submission" date="2015-01" db="EMBL/GenBank/DDBJ databases">
        <title>Evolutionary Origins and Diversification of the Mycorrhizal Mutualists.</title>
        <authorList>
            <consortium name="DOE Joint Genome Institute"/>
            <consortium name="Mycorrhizal Genomics Consortium"/>
            <person name="Kohler A."/>
            <person name="Kuo A."/>
            <person name="Nagy L.G."/>
            <person name="Floudas D."/>
            <person name="Copeland A."/>
            <person name="Barry K.W."/>
            <person name="Cichocki N."/>
            <person name="Veneault-Fourrey C."/>
            <person name="LaButti K."/>
            <person name="Lindquist E.A."/>
            <person name="Lipzen A."/>
            <person name="Lundell T."/>
            <person name="Morin E."/>
            <person name="Murat C."/>
            <person name="Riley R."/>
            <person name="Ohm R."/>
            <person name="Sun H."/>
            <person name="Tunlid A."/>
            <person name="Henrissat B."/>
            <person name="Grigoriev I.V."/>
            <person name="Hibbett D.S."/>
            <person name="Martin F."/>
        </authorList>
    </citation>
    <scope>NUCLEOTIDE SEQUENCE [LARGE SCALE GENOMIC DNA]</scope>
    <source>
        <strain evidence="10">Foug A</strain>
    </source>
</reference>
<dbReference type="Proteomes" id="UP000053989">
    <property type="component" value="Unassembled WGS sequence"/>
</dbReference>
<keyword evidence="3 6" id="KW-0863">Zinc-finger</keyword>
<evidence type="ECO:0000313" key="9">
    <source>
        <dbReference type="EMBL" id="KIM54768.1"/>
    </source>
</evidence>
<accession>A0A0C2YYT7</accession>
<dbReference type="InParanoid" id="A0A0C2YYT7"/>
<keyword evidence="2" id="KW-0479">Metal-binding</keyword>
<keyword evidence="10" id="KW-1185">Reference proteome</keyword>
<dbReference type="Gene3D" id="3.30.160.60">
    <property type="entry name" value="Classic Zinc Finger"/>
    <property type="match status" value="1"/>
</dbReference>